<accession>A0ABM0Q1D6</accession>
<evidence type="ECO:0000256" key="4">
    <source>
        <dbReference type="RuleBase" id="RU361150"/>
    </source>
</evidence>
<dbReference type="GeneID" id="103582324"/>
<keyword evidence="3" id="KW-1015">Disulfide bond</keyword>
<comment type="subcellular location">
    <subcellularLocation>
        <location evidence="4">Secreted</location>
    </subcellularLocation>
</comment>
<gene>
    <name evidence="7" type="primary">CCL14</name>
</gene>
<evidence type="ECO:0000313" key="7">
    <source>
        <dbReference type="RefSeq" id="XP_008562177.1"/>
    </source>
</evidence>
<dbReference type="InterPro" id="IPR001811">
    <property type="entry name" value="Chemokine_IL8-like_dom"/>
</dbReference>
<feature type="chain" id="PRO_5044957872" description="C-C motif chemokine" evidence="4">
    <location>
        <begin position="29"/>
        <end position="102"/>
    </location>
</feature>
<evidence type="ECO:0000256" key="1">
    <source>
        <dbReference type="ARBA" id="ARBA00010868"/>
    </source>
</evidence>
<dbReference type="Pfam" id="PF00048">
    <property type="entry name" value="IL8"/>
    <property type="match status" value="1"/>
</dbReference>
<evidence type="ECO:0000256" key="2">
    <source>
        <dbReference type="ARBA" id="ARBA00022514"/>
    </source>
</evidence>
<dbReference type="Proteomes" id="UP000694923">
    <property type="component" value="Unplaced"/>
</dbReference>
<keyword evidence="4" id="KW-0145">Chemotaxis</keyword>
<sequence>MGSGRMKVSVAAISSLLLLLIITTVALGAEAGSSSRGPYHPTACCFSYITHALPRRWITDYYETSGQCSKPGVVFLTKKGHSICTNPSDKWVQDYIKDLEEN</sequence>
<name>A0ABM0Q1D6_GALVR</name>
<dbReference type="InterPro" id="IPR036048">
    <property type="entry name" value="Interleukin_8-like_sf"/>
</dbReference>
<dbReference type="PANTHER" id="PTHR12015:SF110">
    <property type="entry name" value="C-C MOTIF CHEMOKINE 14"/>
    <property type="match status" value="1"/>
</dbReference>
<dbReference type="SUPFAM" id="SSF54117">
    <property type="entry name" value="Interleukin 8-like chemokines"/>
    <property type="match status" value="1"/>
</dbReference>
<dbReference type="RefSeq" id="XP_008562177.1">
    <property type="nucleotide sequence ID" value="XM_008563955.1"/>
</dbReference>
<reference evidence="7" key="1">
    <citation type="submission" date="2025-08" db="UniProtKB">
        <authorList>
            <consortium name="RefSeq"/>
        </authorList>
    </citation>
    <scope>IDENTIFICATION</scope>
</reference>
<feature type="signal peptide" evidence="4">
    <location>
        <begin position="1"/>
        <end position="28"/>
    </location>
</feature>
<dbReference type="CDD" id="cd00272">
    <property type="entry name" value="Chemokine_CC"/>
    <property type="match status" value="1"/>
</dbReference>
<dbReference type="PROSITE" id="PS00472">
    <property type="entry name" value="SMALL_CYTOKINES_CC"/>
    <property type="match status" value="1"/>
</dbReference>
<keyword evidence="6" id="KW-1185">Reference proteome</keyword>
<dbReference type="InterPro" id="IPR039809">
    <property type="entry name" value="Chemokine_b/g/d"/>
</dbReference>
<feature type="domain" description="Chemokine interleukin-8-like" evidence="5">
    <location>
        <begin position="41"/>
        <end position="99"/>
    </location>
</feature>
<evidence type="ECO:0000259" key="5">
    <source>
        <dbReference type="SMART" id="SM00199"/>
    </source>
</evidence>
<proteinExistence type="inferred from homology"/>
<dbReference type="PANTHER" id="PTHR12015">
    <property type="entry name" value="SMALL INDUCIBLE CYTOKINE A"/>
    <property type="match status" value="1"/>
</dbReference>
<evidence type="ECO:0000256" key="3">
    <source>
        <dbReference type="ARBA" id="ARBA00023157"/>
    </source>
</evidence>
<dbReference type="SMART" id="SM00199">
    <property type="entry name" value="SCY"/>
    <property type="match status" value="1"/>
</dbReference>
<dbReference type="InterPro" id="IPR000827">
    <property type="entry name" value="Chemokine_CC_CS"/>
</dbReference>
<evidence type="ECO:0000313" key="6">
    <source>
        <dbReference type="Proteomes" id="UP000694923"/>
    </source>
</evidence>
<comment type="similarity">
    <text evidence="1 4">Belongs to the intercrine beta (chemokine CC) family.</text>
</comment>
<keyword evidence="2 4" id="KW-0202">Cytokine</keyword>
<keyword evidence="4" id="KW-0732">Signal</keyword>
<keyword evidence="4" id="KW-0964">Secreted</keyword>
<organism evidence="6 7">
    <name type="scientific">Galeopterus variegatus</name>
    <name type="common">Malayan flying lemur</name>
    <name type="synonym">Cynocephalus variegatus</name>
    <dbReference type="NCBI Taxonomy" id="482537"/>
    <lineage>
        <taxon>Eukaryota</taxon>
        <taxon>Metazoa</taxon>
        <taxon>Chordata</taxon>
        <taxon>Craniata</taxon>
        <taxon>Vertebrata</taxon>
        <taxon>Euteleostomi</taxon>
        <taxon>Mammalia</taxon>
        <taxon>Eutheria</taxon>
        <taxon>Euarchontoglires</taxon>
        <taxon>Dermoptera</taxon>
        <taxon>Cynocephalidae</taxon>
        <taxon>Galeopterus</taxon>
    </lineage>
</organism>
<dbReference type="Gene3D" id="2.40.50.40">
    <property type="match status" value="1"/>
</dbReference>
<protein>
    <recommendedName>
        <fullName evidence="4">C-C motif chemokine</fullName>
    </recommendedName>
</protein>